<evidence type="ECO:0000256" key="1">
    <source>
        <dbReference type="ARBA" id="ARBA00010062"/>
    </source>
</evidence>
<gene>
    <name evidence="5" type="ORF">H1W37_09200</name>
</gene>
<dbReference type="CDD" id="cd06339">
    <property type="entry name" value="PBP1_YraM_LppC_lipoprotein-like"/>
    <property type="match status" value="1"/>
</dbReference>
<keyword evidence="6" id="KW-1185">Reference proteome</keyword>
<keyword evidence="2" id="KW-0732">Signal</keyword>
<dbReference type="InterPro" id="IPR028081">
    <property type="entry name" value="Leu-bd"/>
</dbReference>
<comment type="similarity">
    <text evidence="1">Belongs to the leucine-binding protein family.</text>
</comment>
<dbReference type="InterPro" id="IPR051010">
    <property type="entry name" value="BCAA_transport"/>
</dbReference>
<dbReference type="SUPFAM" id="SSF53822">
    <property type="entry name" value="Periplasmic binding protein-like I"/>
    <property type="match status" value="1"/>
</dbReference>
<dbReference type="PROSITE" id="PS51257">
    <property type="entry name" value="PROKAR_LIPOPROTEIN"/>
    <property type="match status" value="1"/>
</dbReference>
<reference evidence="5 6" key="1">
    <citation type="submission" date="2020-07" db="EMBL/GenBank/DDBJ databases">
        <authorList>
            <person name="Li M."/>
        </authorList>
    </citation>
    <scope>NUCLEOTIDE SEQUENCE [LARGE SCALE GENOMIC DNA]</scope>
    <source>
        <strain evidence="5 6">DSM 23284</strain>
    </source>
</reference>
<accession>A0A838XMT5</accession>
<feature type="domain" description="Leucine-binding protein" evidence="4">
    <location>
        <begin position="56"/>
        <end position="381"/>
    </location>
</feature>
<dbReference type="PANTHER" id="PTHR30483:SF6">
    <property type="entry name" value="PERIPLASMIC BINDING PROTEIN OF ABC TRANSPORTER FOR NATURAL AMINO ACIDS"/>
    <property type="match status" value="1"/>
</dbReference>
<dbReference type="EMBL" id="JACEON010000007">
    <property type="protein sequence ID" value="MBA4611825.1"/>
    <property type="molecule type" value="Genomic_DNA"/>
</dbReference>
<comment type="caution">
    <text evidence="5">The sequence shown here is derived from an EMBL/GenBank/DDBJ whole genome shotgun (WGS) entry which is preliminary data.</text>
</comment>
<evidence type="ECO:0000256" key="3">
    <source>
        <dbReference type="ARBA" id="ARBA00022970"/>
    </source>
</evidence>
<evidence type="ECO:0000313" key="5">
    <source>
        <dbReference type="EMBL" id="MBA4611825.1"/>
    </source>
</evidence>
<name>A0A838XMT5_9HYPH</name>
<evidence type="ECO:0000259" key="4">
    <source>
        <dbReference type="Pfam" id="PF13458"/>
    </source>
</evidence>
<dbReference type="Gene3D" id="3.40.50.2300">
    <property type="match status" value="2"/>
</dbReference>
<keyword evidence="3" id="KW-0813">Transport</keyword>
<reference evidence="5 6" key="2">
    <citation type="submission" date="2020-08" db="EMBL/GenBank/DDBJ databases">
        <title>Stappia taiwanensis sp. nov., isolated from a coastal thermal spring.</title>
        <authorList>
            <person name="Kampfer P."/>
        </authorList>
    </citation>
    <scope>NUCLEOTIDE SEQUENCE [LARGE SCALE GENOMIC DNA]</scope>
    <source>
        <strain evidence="5 6">DSM 23284</strain>
    </source>
</reference>
<dbReference type="InterPro" id="IPR028082">
    <property type="entry name" value="Peripla_BP_I"/>
</dbReference>
<sequence>MRGCAAKARLGSLGAMLAGAVALTGCMGSSLGEYPGYPSTPDGQPATTGETLGTGTVRVGLLLPMSGGGSASSIATVFRNTAELALSDFQGADIQILVKDTAGTAAGGKAAAQAAISEGAELLLGPVFAPAVGGAGSVARASGVPIVAFSSDEAVASRGIYLLSFLPRGDVRRIVTYAASQRKRSFAALLPDDTYGAVAEAAFRQEVGRAGARIVTIERYKVQGGDTTDIAEKARRIAANASQIDAVFVPAGNVAPFVAQTLTTSGVNLATTKMLGSGQWEATQVLNAPPLSGAWYPGPDGAGFKAFAERYRAAHGSAPPRNASLAYDATILAAGLVRSAGASRFSERVLTNRDGFLGIDGVFRFNRDGLNQRGLAIYEVTGSGSRVIAPAPRSFGSGS</sequence>
<proteinExistence type="inferred from homology"/>
<keyword evidence="3" id="KW-0029">Amino-acid transport</keyword>
<protein>
    <submittedName>
        <fullName evidence="5">Penicillin-binding protein activator</fullName>
    </submittedName>
</protein>
<evidence type="ECO:0000313" key="6">
    <source>
        <dbReference type="Proteomes" id="UP000559404"/>
    </source>
</evidence>
<organism evidence="5 6">
    <name type="scientific">Stappia taiwanensis</name>
    <dbReference type="NCBI Taxonomy" id="992267"/>
    <lineage>
        <taxon>Bacteria</taxon>
        <taxon>Pseudomonadati</taxon>
        <taxon>Pseudomonadota</taxon>
        <taxon>Alphaproteobacteria</taxon>
        <taxon>Hyphomicrobiales</taxon>
        <taxon>Stappiaceae</taxon>
        <taxon>Stappia</taxon>
    </lineage>
</organism>
<dbReference type="GO" id="GO:0006865">
    <property type="term" value="P:amino acid transport"/>
    <property type="evidence" value="ECO:0007669"/>
    <property type="project" value="UniProtKB-KW"/>
</dbReference>
<dbReference type="PANTHER" id="PTHR30483">
    <property type="entry name" value="LEUCINE-SPECIFIC-BINDING PROTEIN"/>
    <property type="match status" value="1"/>
</dbReference>
<evidence type="ECO:0000256" key="2">
    <source>
        <dbReference type="ARBA" id="ARBA00022729"/>
    </source>
</evidence>
<dbReference type="AlphaFoldDB" id="A0A838XMT5"/>
<dbReference type="Pfam" id="PF13458">
    <property type="entry name" value="Peripla_BP_6"/>
    <property type="match status" value="1"/>
</dbReference>
<dbReference type="Proteomes" id="UP000559404">
    <property type="component" value="Unassembled WGS sequence"/>
</dbReference>